<keyword evidence="3" id="KW-0255">Endonuclease</keyword>
<dbReference type="EMBL" id="MN703411">
    <property type="protein sequence ID" value="QGZ17195.1"/>
    <property type="molecule type" value="Genomic_DNA"/>
</dbReference>
<protein>
    <submittedName>
        <fullName evidence="3">HNH endonuclease</fullName>
    </submittedName>
</protein>
<accession>A0A6B9J7Q7</accession>
<dbReference type="GO" id="GO:0004519">
    <property type="term" value="F:endonuclease activity"/>
    <property type="evidence" value="ECO:0007669"/>
    <property type="project" value="UniProtKB-KW"/>
</dbReference>
<dbReference type="InterPro" id="IPR044925">
    <property type="entry name" value="His-Me_finger_sf"/>
</dbReference>
<evidence type="ECO:0000259" key="2">
    <source>
        <dbReference type="Pfam" id="PF13392"/>
    </source>
</evidence>
<dbReference type="KEGG" id="vg:55815424"/>
<feature type="compositionally biased region" description="Basic residues" evidence="1">
    <location>
        <begin position="152"/>
        <end position="170"/>
    </location>
</feature>
<evidence type="ECO:0000313" key="3">
    <source>
        <dbReference type="EMBL" id="QGZ17195.1"/>
    </source>
</evidence>
<keyword evidence="3" id="KW-0378">Hydrolase</keyword>
<feature type="region of interest" description="Disordered" evidence="1">
    <location>
        <begin position="103"/>
        <end position="170"/>
    </location>
</feature>
<evidence type="ECO:0000256" key="1">
    <source>
        <dbReference type="SAM" id="MobiDB-lite"/>
    </source>
</evidence>
<feature type="compositionally biased region" description="Polar residues" evidence="1">
    <location>
        <begin position="125"/>
        <end position="135"/>
    </location>
</feature>
<proteinExistence type="predicted"/>
<keyword evidence="3" id="KW-0540">Nuclease</keyword>
<dbReference type="Pfam" id="PF13392">
    <property type="entry name" value="HNH_3"/>
    <property type="match status" value="1"/>
</dbReference>
<name>A0A6B9J7Q7_9CAUD</name>
<gene>
    <name evidence="3" type="primary">96</name>
    <name evidence="3" type="ORF">SEA_DRYANG_96</name>
</gene>
<feature type="compositionally biased region" description="Basic and acidic residues" evidence="1">
    <location>
        <begin position="109"/>
        <end position="124"/>
    </location>
</feature>
<sequence>MPRKVSTPTESFWARVEKRGDHECWPWGGRMHKQGYGQTPLGKRGRTMLAHRFAYELANGPIPDGLHVDHTCHNGTSCPGGKTCPHRKCCNPSHLEAVEPVENVSRSHNANEHKTHCPRGHEYTPENTYVQPSKPNSRRCRRCAAILDSQPHRTRAGRREAKRKRQHSGR</sequence>
<dbReference type="GeneID" id="55815424"/>
<organism evidence="3 4">
    <name type="scientific">Arthrobacter phage DrYang</name>
    <dbReference type="NCBI Taxonomy" id="2686080"/>
    <lineage>
        <taxon>Viruses</taxon>
        <taxon>Duplodnaviria</taxon>
        <taxon>Heunggongvirae</taxon>
        <taxon>Uroviricota</taxon>
        <taxon>Caudoviricetes</taxon>
        <taxon>Klausavirus</taxon>
        <taxon>Klausavirus dryang</taxon>
    </lineage>
</organism>
<dbReference type="Proteomes" id="UP000438167">
    <property type="component" value="Segment"/>
</dbReference>
<dbReference type="SUPFAM" id="SSF54060">
    <property type="entry name" value="His-Me finger endonucleases"/>
    <property type="match status" value="1"/>
</dbReference>
<dbReference type="RefSeq" id="YP_009886018.1">
    <property type="nucleotide sequence ID" value="NC_049489.1"/>
</dbReference>
<keyword evidence="4" id="KW-1185">Reference proteome</keyword>
<reference evidence="3 4" key="1">
    <citation type="submission" date="2019-11" db="EMBL/GenBank/DDBJ databases">
        <authorList>
            <person name="Donovan J."/>
            <person name="Schaffer R."/>
            <person name="Bae M.S."/>
            <person name="Gitobu P.N."/>
            <person name="Guan P."/>
            <person name="Olavarrieta M.P."/>
            <person name="Perez Cortez K."/>
            <person name="Tozier F.G."/>
            <person name="Vasilopoulos H."/>
            <person name="Zhang S."/>
            <person name="Kapinos A."/>
            <person name="Freise A.C."/>
            <person name="Moberg-Parker J."/>
            <person name="Garlena R.A."/>
            <person name="Russell D.A."/>
            <person name="Pope W.H."/>
            <person name="Jacobs-Sera D."/>
            <person name="Hatfull G.F."/>
        </authorList>
    </citation>
    <scope>NUCLEOTIDE SEQUENCE [LARGE SCALE GENOMIC DNA]</scope>
</reference>
<evidence type="ECO:0000313" key="4">
    <source>
        <dbReference type="Proteomes" id="UP000438167"/>
    </source>
</evidence>
<feature type="domain" description="HNH nuclease" evidence="2">
    <location>
        <begin position="49"/>
        <end position="74"/>
    </location>
</feature>
<dbReference type="InterPro" id="IPR003615">
    <property type="entry name" value="HNH_nuc"/>
</dbReference>